<feature type="active site" evidence="3">
    <location>
        <position position="238"/>
    </location>
</feature>
<evidence type="ECO:0000256" key="1">
    <source>
        <dbReference type="ARBA" id="ARBA00009986"/>
    </source>
</evidence>
<dbReference type="GO" id="GO:0016620">
    <property type="term" value="F:oxidoreductase activity, acting on the aldehyde or oxo group of donors, NAD or NADP as acceptor"/>
    <property type="evidence" value="ECO:0007669"/>
    <property type="project" value="InterPro"/>
</dbReference>
<dbReference type="STRING" id="13690.AX777_19765"/>
<dbReference type="Proteomes" id="UP000028534">
    <property type="component" value="Unassembled WGS sequence"/>
</dbReference>
<dbReference type="InterPro" id="IPR016162">
    <property type="entry name" value="Ald_DH_N"/>
</dbReference>
<name>A0A084EJD6_SPHYA</name>
<dbReference type="PATRIC" id="fig|13690.10.peg.2993"/>
<dbReference type="SUPFAM" id="SSF53720">
    <property type="entry name" value="ALDH-like"/>
    <property type="match status" value="1"/>
</dbReference>
<dbReference type="PROSITE" id="PS00687">
    <property type="entry name" value="ALDEHYDE_DEHYDR_GLU"/>
    <property type="match status" value="1"/>
</dbReference>
<dbReference type="CDD" id="cd07106">
    <property type="entry name" value="ALDH_AldA-AAD23400"/>
    <property type="match status" value="1"/>
</dbReference>
<keyword evidence="2 4" id="KW-0560">Oxidoreductase</keyword>
<dbReference type="InterPro" id="IPR029510">
    <property type="entry name" value="Ald_DH_CS_GLU"/>
</dbReference>
<dbReference type="eggNOG" id="COG1012">
    <property type="taxonomic scope" value="Bacteria"/>
</dbReference>
<organism evidence="6 7">
    <name type="scientific">Sphingobium yanoikuyae</name>
    <name type="common">Sphingomonas yanoikuyae</name>
    <dbReference type="NCBI Taxonomy" id="13690"/>
    <lineage>
        <taxon>Bacteria</taxon>
        <taxon>Pseudomonadati</taxon>
        <taxon>Pseudomonadota</taxon>
        <taxon>Alphaproteobacteria</taxon>
        <taxon>Sphingomonadales</taxon>
        <taxon>Sphingomonadaceae</taxon>
        <taxon>Sphingobium</taxon>
    </lineage>
</organism>
<dbReference type="FunFam" id="3.40.605.10:FF:000007">
    <property type="entry name" value="NAD/NADP-dependent betaine aldehyde dehydrogenase"/>
    <property type="match status" value="1"/>
</dbReference>
<evidence type="ECO:0000259" key="5">
    <source>
        <dbReference type="Pfam" id="PF00171"/>
    </source>
</evidence>
<sequence length="465" mass="48008">MQLLIDGELVDGARAIDLVNPADGQVFAVAPCADAAQVERAVAAGQRAFADWRALGFAERGARIAALADALEGRAADFAACLTQEQGKPLAEARGEIEGAVAALRYHAGLRLEPVVLKDSATERVVEQRHPLGVVAAIVPWNYPLLLLALKLAPALIAGNVVIAKPAPTTPLTTLMLGALAADIFPAGVVQMLGDAGDVGAMLTAHPGIAHVSFTGSTATGRRVMAAAANTVKRFTLELGGNDPAILLDDADVAAVAPILFDGAMGNAGQVCLGVKRIYAPRALVPALGAALVACAQRAVVGDGRAAGTTIGPVQNAAQYARLVDLLAEVRAQGRVLHGGAAIEGSGYYIAPTIVTDLPDAARLVQEEQFGPIIPLLAYDEEEELVRRVNDGPYGLGASVWTADAARGQAMAARIDSGLVWVNRLFDLPFDVPIGGAKQSGIGRHQGLAGVEEFTQIRIVNAALG</sequence>
<dbReference type="PANTHER" id="PTHR11699">
    <property type="entry name" value="ALDEHYDE DEHYDROGENASE-RELATED"/>
    <property type="match status" value="1"/>
</dbReference>
<dbReference type="InterPro" id="IPR016161">
    <property type="entry name" value="Ald_DH/histidinol_DH"/>
</dbReference>
<dbReference type="Gene3D" id="3.40.309.10">
    <property type="entry name" value="Aldehyde Dehydrogenase, Chain A, domain 2"/>
    <property type="match status" value="1"/>
</dbReference>
<dbReference type="RefSeq" id="WP_037520380.1">
    <property type="nucleotide sequence ID" value="NZ_JGVR01000018.1"/>
</dbReference>
<evidence type="ECO:0000256" key="2">
    <source>
        <dbReference type="ARBA" id="ARBA00023002"/>
    </source>
</evidence>
<gene>
    <name evidence="6" type="ORF">CP98_02915</name>
</gene>
<evidence type="ECO:0000256" key="4">
    <source>
        <dbReference type="RuleBase" id="RU003345"/>
    </source>
</evidence>
<dbReference type="InterPro" id="IPR015590">
    <property type="entry name" value="Aldehyde_DH_dom"/>
</dbReference>
<comment type="similarity">
    <text evidence="1 4">Belongs to the aldehyde dehydrogenase family.</text>
</comment>
<accession>A0A084EJD6</accession>
<evidence type="ECO:0000256" key="3">
    <source>
        <dbReference type="PROSITE-ProRule" id="PRU10007"/>
    </source>
</evidence>
<dbReference type="Gene3D" id="3.40.605.10">
    <property type="entry name" value="Aldehyde Dehydrogenase, Chain A, domain 1"/>
    <property type="match status" value="1"/>
</dbReference>
<reference evidence="6 7" key="1">
    <citation type="submission" date="2014-03" db="EMBL/GenBank/DDBJ databases">
        <title>Genome sequence of Sphingobium yanoikuyae B1.</title>
        <authorList>
            <person name="Gan H.M."/>
            <person name="Gan H.Y."/>
            <person name="Savka M.A."/>
        </authorList>
    </citation>
    <scope>NUCLEOTIDE SEQUENCE [LARGE SCALE GENOMIC DNA]</scope>
    <source>
        <strain evidence="6 7">B1</strain>
    </source>
</reference>
<feature type="domain" description="Aldehyde dehydrogenase" evidence="5">
    <location>
        <begin position="14"/>
        <end position="460"/>
    </location>
</feature>
<comment type="caution">
    <text evidence="6">The sequence shown here is derived from an EMBL/GenBank/DDBJ whole genome shotgun (WGS) entry which is preliminary data.</text>
</comment>
<evidence type="ECO:0000313" key="6">
    <source>
        <dbReference type="EMBL" id="KEZ18078.1"/>
    </source>
</evidence>
<dbReference type="AlphaFoldDB" id="A0A084EJD6"/>
<proteinExistence type="inferred from homology"/>
<protein>
    <submittedName>
        <fullName evidence="6">NAD-dependent aldehyde dehydrogenase</fullName>
    </submittedName>
</protein>
<evidence type="ECO:0000313" key="7">
    <source>
        <dbReference type="Proteomes" id="UP000028534"/>
    </source>
</evidence>
<dbReference type="InterPro" id="IPR044086">
    <property type="entry name" value="LUC3-like"/>
</dbReference>
<dbReference type="EMBL" id="JGVR01000018">
    <property type="protein sequence ID" value="KEZ18078.1"/>
    <property type="molecule type" value="Genomic_DNA"/>
</dbReference>
<dbReference type="InterPro" id="IPR016163">
    <property type="entry name" value="Ald_DH_C"/>
</dbReference>
<dbReference type="Pfam" id="PF00171">
    <property type="entry name" value="Aldedh"/>
    <property type="match status" value="1"/>
</dbReference>